<dbReference type="Proteomes" id="UP000283509">
    <property type="component" value="Unassembled WGS sequence"/>
</dbReference>
<evidence type="ECO:0000256" key="3">
    <source>
        <dbReference type="ARBA" id="ARBA00022825"/>
    </source>
</evidence>
<dbReference type="GO" id="GO:0004252">
    <property type="term" value="F:serine-type endopeptidase activity"/>
    <property type="evidence" value="ECO:0007669"/>
    <property type="project" value="InterPro"/>
</dbReference>
<keyword evidence="4" id="KW-1015">Disulfide bond</keyword>
<reference evidence="6 7" key="2">
    <citation type="submission" date="2019-01" db="EMBL/GenBank/DDBJ databases">
        <title>The decoding of complex shrimp genome reveals the adaptation for benthos swimmer, frequently molting mechanism and breeding impact on genome.</title>
        <authorList>
            <person name="Sun Y."/>
            <person name="Gao Y."/>
            <person name="Yu Y."/>
        </authorList>
    </citation>
    <scope>NUCLEOTIDE SEQUENCE [LARGE SCALE GENOMIC DNA]</scope>
    <source>
        <tissue evidence="6">Muscle</tissue>
    </source>
</reference>
<evidence type="ECO:0000256" key="4">
    <source>
        <dbReference type="ARBA" id="ARBA00023157"/>
    </source>
</evidence>
<keyword evidence="3" id="KW-0720">Serine protease</keyword>
<keyword evidence="1" id="KW-0645">Protease</keyword>
<dbReference type="PANTHER" id="PTHR24276">
    <property type="entry name" value="POLYSERASE-RELATED"/>
    <property type="match status" value="1"/>
</dbReference>
<dbReference type="PANTHER" id="PTHR24276:SF91">
    <property type="entry name" value="AT26814P-RELATED"/>
    <property type="match status" value="1"/>
</dbReference>
<dbReference type="Gene3D" id="2.40.10.10">
    <property type="entry name" value="Trypsin-like serine proteases"/>
    <property type="match status" value="1"/>
</dbReference>
<dbReference type="SUPFAM" id="SSF50494">
    <property type="entry name" value="Trypsin-like serine proteases"/>
    <property type="match status" value="1"/>
</dbReference>
<proteinExistence type="predicted"/>
<dbReference type="EMBL" id="QCYY01001341">
    <property type="protein sequence ID" value="ROT78743.1"/>
    <property type="molecule type" value="Genomic_DNA"/>
</dbReference>
<dbReference type="InterPro" id="IPR009003">
    <property type="entry name" value="Peptidase_S1_PA"/>
</dbReference>
<dbReference type="InterPro" id="IPR050430">
    <property type="entry name" value="Peptidase_S1"/>
</dbReference>
<dbReference type="Pfam" id="PF00089">
    <property type="entry name" value="Trypsin"/>
    <property type="match status" value="1"/>
</dbReference>
<dbReference type="AlphaFoldDB" id="A0A3R7SWL4"/>
<feature type="domain" description="Peptidase S1" evidence="5">
    <location>
        <begin position="1"/>
        <end position="108"/>
    </location>
</feature>
<sequence>MKMTDKVFPLKLPTHPVKADTPVVVTGWGRTMSETKKTTLQEIVTRTITVQKCKETFRFVDETIICTRATNVSPCNGDSGGPAMHEGYLVGLVSFGTKVVNRHPSRIY</sequence>
<keyword evidence="2" id="KW-0378">Hydrolase</keyword>
<dbReference type="InterPro" id="IPR001254">
    <property type="entry name" value="Trypsin_dom"/>
</dbReference>
<keyword evidence="7" id="KW-1185">Reference proteome</keyword>
<evidence type="ECO:0000256" key="2">
    <source>
        <dbReference type="ARBA" id="ARBA00022801"/>
    </source>
</evidence>
<evidence type="ECO:0000256" key="1">
    <source>
        <dbReference type="ARBA" id="ARBA00022670"/>
    </source>
</evidence>
<reference evidence="6 7" key="1">
    <citation type="submission" date="2018-04" db="EMBL/GenBank/DDBJ databases">
        <authorList>
            <person name="Zhang X."/>
            <person name="Yuan J."/>
            <person name="Li F."/>
            <person name="Xiang J."/>
        </authorList>
    </citation>
    <scope>NUCLEOTIDE SEQUENCE [LARGE SCALE GENOMIC DNA]</scope>
    <source>
        <tissue evidence="6">Muscle</tissue>
    </source>
</reference>
<name>A0A3R7SWL4_PENVA</name>
<dbReference type="PROSITE" id="PS50240">
    <property type="entry name" value="TRYPSIN_DOM"/>
    <property type="match status" value="1"/>
</dbReference>
<dbReference type="OrthoDB" id="60866at2759"/>
<organism evidence="6 7">
    <name type="scientific">Penaeus vannamei</name>
    <name type="common">Whiteleg shrimp</name>
    <name type="synonym">Litopenaeus vannamei</name>
    <dbReference type="NCBI Taxonomy" id="6689"/>
    <lineage>
        <taxon>Eukaryota</taxon>
        <taxon>Metazoa</taxon>
        <taxon>Ecdysozoa</taxon>
        <taxon>Arthropoda</taxon>
        <taxon>Crustacea</taxon>
        <taxon>Multicrustacea</taxon>
        <taxon>Malacostraca</taxon>
        <taxon>Eumalacostraca</taxon>
        <taxon>Eucarida</taxon>
        <taxon>Decapoda</taxon>
        <taxon>Dendrobranchiata</taxon>
        <taxon>Penaeoidea</taxon>
        <taxon>Penaeidae</taxon>
        <taxon>Penaeus</taxon>
    </lineage>
</organism>
<gene>
    <name evidence="6" type="ORF">C7M84_002544</name>
</gene>
<protein>
    <submittedName>
        <fullName evidence="6">Putative chymotrypsin-2</fullName>
    </submittedName>
</protein>
<evidence type="ECO:0000313" key="7">
    <source>
        <dbReference type="Proteomes" id="UP000283509"/>
    </source>
</evidence>
<evidence type="ECO:0000259" key="5">
    <source>
        <dbReference type="PROSITE" id="PS50240"/>
    </source>
</evidence>
<comment type="caution">
    <text evidence="6">The sequence shown here is derived from an EMBL/GenBank/DDBJ whole genome shotgun (WGS) entry which is preliminary data.</text>
</comment>
<dbReference type="GO" id="GO:0006508">
    <property type="term" value="P:proteolysis"/>
    <property type="evidence" value="ECO:0007669"/>
    <property type="project" value="UniProtKB-KW"/>
</dbReference>
<evidence type="ECO:0000313" key="6">
    <source>
        <dbReference type="EMBL" id="ROT78743.1"/>
    </source>
</evidence>
<dbReference type="InterPro" id="IPR043504">
    <property type="entry name" value="Peptidase_S1_PA_chymotrypsin"/>
</dbReference>
<accession>A0A3R7SWL4</accession>